<accession>A0A679NWU6</accession>
<dbReference type="PROSITE" id="PS50011">
    <property type="entry name" value="PROTEIN_KINASE_DOM"/>
    <property type="match status" value="1"/>
</dbReference>
<dbReference type="OrthoDB" id="4062651at2759"/>
<evidence type="ECO:0000313" key="1">
    <source>
        <dbReference type="EMBL" id="VIO60515.1"/>
    </source>
</evidence>
<sequence length="304" mass="33707">MIPATKAMSSISPTVGIEILVCATGEEYEPPFSTTSLHLTAKMYTGQFFCGACYDADVLKRCTNVQKTIESLDLSQMRLSAIPGKDIPSKLGAIIADILGISKFDFIAVPDECLYPAFDPSLTRVPSPVPSEYFIKRPYPVCHDGKDTFDARSVLHEAKVGEFLAKNPHPNIAQYRGCEVVDGKIRGLCWDRYAITLHDHVREGKPIDAERFLRGVEAGLRHLHSLGYCHNEIDDSNVMLDDDGDAVIIDFKACIPHGEKLFKCGAHPGYSLAGMEFSDPKNDDYSLNRMAQELLYWNTVNDGQ</sequence>
<name>A0A679NWU6_GIBZA</name>
<dbReference type="InterPro" id="IPR011009">
    <property type="entry name" value="Kinase-like_dom_sf"/>
</dbReference>
<reference evidence="1" key="1">
    <citation type="submission" date="2019-04" db="EMBL/GenBank/DDBJ databases">
        <authorList>
            <person name="Melise S."/>
            <person name="Noan J."/>
            <person name="Okalmin O."/>
        </authorList>
    </citation>
    <scope>NUCLEOTIDE SEQUENCE</scope>
    <source>
        <strain evidence="1">FN9</strain>
    </source>
</reference>
<dbReference type="SUPFAM" id="SSF56112">
    <property type="entry name" value="Protein kinase-like (PK-like)"/>
    <property type="match status" value="1"/>
</dbReference>
<protein>
    <submittedName>
        <fullName evidence="1">Uncharacterized protein</fullName>
    </submittedName>
</protein>
<gene>
    <name evidence="1" type="ORF">FUG_LOCUS402519</name>
</gene>
<organism evidence="1">
    <name type="scientific">Gibberella zeae</name>
    <name type="common">Wheat head blight fungus</name>
    <name type="synonym">Fusarium graminearum</name>
    <dbReference type="NCBI Taxonomy" id="5518"/>
    <lineage>
        <taxon>Eukaryota</taxon>
        <taxon>Fungi</taxon>
        <taxon>Dikarya</taxon>
        <taxon>Ascomycota</taxon>
        <taxon>Pezizomycotina</taxon>
        <taxon>Sordariomycetes</taxon>
        <taxon>Hypocreomycetidae</taxon>
        <taxon>Hypocreales</taxon>
        <taxon>Nectriaceae</taxon>
        <taxon>Fusarium</taxon>
    </lineage>
</organism>
<dbReference type="EMBL" id="CAAKMV010000145">
    <property type="protein sequence ID" value="VIO60515.1"/>
    <property type="molecule type" value="Genomic_DNA"/>
</dbReference>
<dbReference type="InterPro" id="IPR000719">
    <property type="entry name" value="Prot_kinase_dom"/>
</dbReference>
<dbReference type="GO" id="GO:0004672">
    <property type="term" value="F:protein kinase activity"/>
    <property type="evidence" value="ECO:0007669"/>
    <property type="project" value="InterPro"/>
</dbReference>
<dbReference type="GO" id="GO:0005524">
    <property type="term" value="F:ATP binding"/>
    <property type="evidence" value="ECO:0007669"/>
    <property type="project" value="InterPro"/>
</dbReference>
<proteinExistence type="predicted"/>
<dbReference type="Gene3D" id="1.10.510.10">
    <property type="entry name" value="Transferase(Phosphotransferase) domain 1"/>
    <property type="match status" value="1"/>
</dbReference>
<dbReference type="AlphaFoldDB" id="A0A679NWU6"/>